<gene>
    <name evidence="1" type="ORF">KB449_07245</name>
</gene>
<comment type="caution">
    <text evidence="1">The sequence shown here is derived from an EMBL/GenBank/DDBJ whole genome shotgun (WGS) entry which is preliminary data.</text>
</comment>
<dbReference type="RefSeq" id="WP_282907741.1">
    <property type="nucleotide sequence ID" value="NZ_JAGRPV010000001.1"/>
</dbReference>
<evidence type="ECO:0000313" key="2">
    <source>
        <dbReference type="Proteomes" id="UP001161691"/>
    </source>
</evidence>
<dbReference type="InterPro" id="IPR053161">
    <property type="entry name" value="Ulvan_degrading_GH"/>
</dbReference>
<dbReference type="PANTHER" id="PTHR36848:SF2">
    <property type="entry name" value="SECRETED PROTEIN"/>
    <property type="match status" value="1"/>
</dbReference>
<organism evidence="1 2">
    <name type="scientific">Cohnella hashimotonis</name>
    <dbReference type="NCBI Taxonomy" id="2826895"/>
    <lineage>
        <taxon>Bacteria</taxon>
        <taxon>Bacillati</taxon>
        <taxon>Bacillota</taxon>
        <taxon>Bacilli</taxon>
        <taxon>Bacillales</taxon>
        <taxon>Paenibacillaceae</taxon>
        <taxon>Cohnella</taxon>
    </lineage>
</organism>
<dbReference type="Proteomes" id="UP001161691">
    <property type="component" value="Unassembled WGS sequence"/>
</dbReference>
<dbReference type="Pfam" id="PF17132">
    <property type="entry name" value="Glyco_hydro_106"/>
    <property type="match status" value="1"/>
</dbReference>
<keyword evidence="2" id="KW-1185">Reference proteome</keyword>
<sequence>MKKRLVSAQATDGIGRLRAKWADPPMDCRPVPFWSWNGTLEQDELNAQVDGFKTQGMGGFMMHVREGLETPYLGEAFMDRIRDTVAKAEAEGMQAWLYDEDKYSSGMGGGQVGRIGGDAVRAKALSLTVARTLDTDDSIQAAYVAVIEGDALRSCERLAKPDADAAGHALAEGEVYLVLRRHVAAPNEWCHGDAYPDALNPEAARLFIETTHEKYKVAVGEAFGRTIPAIFTDEPSIRGFHEGLNRPDMTWIAWSDVLPEAFLVRNGYEVWELLPYFFFCGPHAARIRHDYWATVTERFVDAYTRQLADWCRTNGIALAGHYCEEGSLIGAALHCGAVMPHYRYLDVPGIDTLCEQTDESLTVKQASSVANQYGRKKVITETYGVTGWGLTFESRKWIGDWQLALGVNVLTHHLALYTLRGCRKRDYPPSFNYNVNWWPHNRTIEDYFARLGAVLSEGNVRRDVLVVHPTSSVWTMLGRDVQAGPWRNRAGIAEELEAYNKAFNELIDLLHGEHYDFDLGDETILREVGAVEGDRLIVGQAGYRVAVLPDLRNLARPTLELLIAYMEAGGIVLSYGDGPNLLDGREAGKALSVLTGHSRFMRLNGMLELPAALAGLFPRPVSLRGRDGAELRRLLCMRRELPDGIVVFAANNDREAGCEARIRIEGTGTVERWDPLSGESTPVASRQENGFAVFEDRFGPADSRLYVLRAGEAEHGAAAAAAGTTTDGTALNDELARQLPFSEPWLVLDAPVSFSRSAPNALVLDRCRYRLGDEAWLEEMDVWQAQRELRERLGMRQVYANGKLQRYLWIGEPHPRDGAEAAFRFSFDVSRVPEGEVRLAFEQAERFRFALNGRPLAHSPDGWYLDRCLGTVKLPRLAQGENALDVSCAYTHDMELEDAYLLGSFALDSRRGLIRESERLTLGDWCGQGYPHYCGSMIYRFEFTAPRRRHARVFMEMGPYEAVTVKLTINSLREHAIPWRAAGTVELTPWLTDGINALDIEIAGSPRNLLGPLHEAKPGAAWTDWWSFRPTGDAYSPEYRLQPYGLMGPVKLFAIPNSDY</sequence>
<proteinExistence type="predicted"/>
<reference evidence="1" key="1">
    <citation type="submission" date="2023-04" db="EMBL/GenBank/DDBJ databases">
        <title>Comparative genomic analysis of Cohnella hashimotonis sp. nov., isolated from the International Space Station.</title>
        <authorList>
            <person name="Venkateswaran K."/>
            <person name="Simpson A."/>
        </authorList>
    </citation>
    <scope>NUCLEOTIDE SEQUENCE</scope>
    <source>
        <strain evidence="1">F6_2S_P_1</strain>
    </source>
</reference>
<dbReference type="PANTHER" id="PTHR36848">
    <property type="entry name" value="DNA-BINDING PROTEIN (PUTATIVE SECRETED PROTEIN)-RELATED"/>
    <property type="match status" value="1"/>
</dbReference>
<evidence type="ECO:0000313" key="1">
    <source>
        <dbReference type="EMBL" id="MDI4644754.1"/>
    </source>
</evidence>
<name>A0ABT6TFM3_9BACL</name>
<protein>
    <submittedName>
        <fullName evidence="1">Glycosyl hydrolase</fullName>
    </submittedName>
</protein>
<accession>A0ABT6TFM3</accession>
<dbReference type="EMBL" id="JAGRPV010000001">
    <property type="protein sequence ID" value="MDI4644754.1"/>
    <property type="molecule type" value="Genomic_DNA"/>
</dbReference>
<keyword evidence="1" id="KW-0378">Hydrolase</keyword>
<dbReference type="GO" id="GO:0016787">
    <property type="term" value="F:hydrolase activity"/>
    <property type="evidence" value="ECO:0007669"/>
    <property type="project" value="UniProtKB-KW"/>
</dbReference>